<evidence type="ECO:0000313" key="2">
    <source>
        <dbReference type="Proteomes" id="UP000284842"/>
    </source>
</evidence>
<gene>
    <name evidence="1" type="ORF">CVT24_003871</name>
</gene>
<dbReference type="Proteomes" id="UP000284842">
    <property type="component" value="Unassembled WGS sequence"/>
</dbReference>
<dbReference type="AlphaFoldDB" id="A0A409VV22"/>
<accession>A0A409VV22</accession>
<comment type="caution">
    <text evidence="1">The sequence shown here is derived from an EMBL/GenBank/DDBJ whole genome shotgun (WGS) entry which is preliminary data.</text>
</comment>
<reference evidence="1 2" key="1">
    <citation type="journal article" date="2018" name="Evol. Lett.">
        <title>Horizontal gene cluster transfer increased hallucinogenic mushroom diversity.</title>
        <authorList>
            <person name="Reynolds H.T."/>
            <person name="Vijayakumar V."/>
            <person name="Gluck-Thaler E."/>
            <person name="Korotkin H.B."/>
            <person name="Matheny P.B."/>
            <person name="Slot J.C."/>
        </authorList>
    </citation>
    <scope>NUCLEOTIDE SEQUENCE [LARGE SCALE GENOMIC DNA]</scope>
    <source>
        <strain evidence="1 2">2629</strain>
    </source>
</reference>
<dbReference type="OrthoDB" id="3099677at2759"/>
<proteinExistence type="predicted"/>
<name>A0A409VV22_9AGAR</name>
<evidence type="ECO:0000313" key="1">
    <source>
        <dbReference type="EMBL" id="PPQ70098.1"/>
    </source>
</evidence>
<dbReference type="InterPro" id="IPR016181">
    <property type="entry name" value="Acyl_CoA_acyltransferase"/>
</dbReference>
<dbReference type="Gene3D" id="3.40.630.30">
    <property type="match status" value="1"/>
</dbReference>
<dbReference type="InParanoid" id="A0A409VV22"/>
<dbReference type="EMBL" id="NHTK01005965">
    <property type="protein sequence ID" value="PPQ70098.1"/>
    <property type="molecule type" value="Genomic_DNA"/>
</dbReference>
<evidence type="ECO:0008006" key="3">
    <source>
        <dbReference type="Google" id="ProtNLM"/>
    </source>
</evidence>
<sequence length="219" mass="24472">MSSNFVYRSVWPTDLFAARALITKVFLRKEPLTSHVRLTEGGFHSIYDQLLGSLDYKTSIVALPKQATPVNSIDHDILACLVTAPLDAPIDESKIDRTAIPLLGLVNDLDVWFKENVLQPRSIPESRVLHVAMGATRDDYHGKGLLGELMSQWLKEANDGRWDMAVAECTSPISRHLLKNRLGWTEGKVLKFDTFEVNGERPFKGLEGEAALVYKELPG</sequence>
<keyword evidence="2" id="KW-1185">Reference proteome</keyword>
<dbReference type="SUPFAM" id="SSF55729">
    <property type="entry name" value="Acyl-CoA N-acyltransferases (Nat)"/>
    <property type="match status" value="1"/>
</dbReference>
<protein>
    <recommendedName>
        <fullName evidence="3">N-acetyltransferase domain-containing protein</fullName>
    </recommendedName>
</protein>
<organism evidence="1 2">
    <name type="scientific">Panaeolus cyanescens</name>
    <dbReference type="NCBI Taxonomy" id="181874"/>
    <lineage>
        <taxon>Eukaryota</taxon>
        <taxon>Fungi</taxon>
        <taxon>Dikarya</taxon>
        <taxon>Basidiomycota</taxon>
        <taxon>Agaricomycotina</taxon>
        <taxon>Agaricomycetes</taxon>
        <taxon>Agaricomycetidae</taxon>
        <taxon>Agaricales</taxon>
        <taxon>Agaricineae</taxon>
        <taxon>Galeropsidaceae</taxon>
        <taxon>Panaeolus</taxon>
    </lineage>
</organism>